<dbReference type="EMBL" id="JACHLI010000004">
    <property type="protein sequence ID" value="MBB4862533.1"/>
    <property type="molecule type" value="Genomic_DNA"/>
</dbReference>
<evidence type="ECO:0000256" key="2">
    <source>
        <dbReference type="SAM" id="Phobius"/>
    </source>
</evidence>
<keyword evidence="2" id="KW-0812">Transmembrane</keyword>
<evidence type="ECO:0000313" key="4">
    <source>
        <dbReference type="Proteomes" id="UP000566995"/>
    </source>
</evidence>
<reference evidence="3 4" key="1">
    <citation type="submission" date="2020-08" db="EMBL/GenBank/DDBJ databases">
        <title>Functional genomics of gut bacteria from endangered species of beetles.</title>
        <authorList>
            <person name="Carlos-Shanley C."/>
        </authorList>
    </citation>
    <scope>NUCLEOTIDE SEQUENCE [LARGE SCALE GENOMIC DNA]</scope>
    <source>
        <strain evidence="3 4">S00179</strain>
    </source>
</reference>
<keyword evidence="2" id="KW-1133">Transmembrane helix</keyword>
<gene>
    <name evidence="3" type="ORF">HNP46_001377</name>
</gene>
<evidence type="ECO:0000313" key="3">
    <source>
        <dbReference type="EMBL" id="MBB4862533.1"/>
    </source>
</evidence>
<evidence type="ECO:0000256" key="1">
    <source>
        <dbReference type="SAM" id="MobiDB-lite"/>
    </source>
</evidence>
<dbReference type="AlphaFoldDB" id="A0A7W7KI59"/>
<feature type="transmembrane region" description="Helical" evidence="2">
    <location>
        <begin position="242"/>
        <end position="262"/>
    </location>
</feature>
<feature type="compositionally biased region" description="Basic residues" evidence="1">
    <location>
        <begin position="20"/>
        <end position="40"/>
    </location>
</feature>
<organism evidence="3 4">
    <name type="scientific">Pseudomonas nitroreducens</name>
    <dbReference type="NCBI Taxonomy" id="46680"/>
    <lineage>
        <taxon>Bacteria</taxon>
        <taxon>Pseudomonadati</taxon>
        <taxon>Pseudomonadota</taxon>
        <taxon>Gammaproteobacteria</taxon>
        <taxon>Pseudomonadales</taxon>
        <taxon>Pseudomonadaceae</taxon>
        <taxon>Pseudomonas</taxon>
    </lineage>
</organism>
<protein>
    <submittedName>
        <fullName evidence="3">Uncharacterized protein</fullName>
    </submittedName>
</protein>
<name>A0A7W7KI59_PSENT</name>
<accession>A0A7W7KI59</accession>
<proteinExistence type="predicted"/>
<dbReference type="Proteomes" id="UP000566995">
    <property type="component" value="Unassembled WGS sequence"/>
</dbReference>
<comment type="caution">
    <text evidence="3">The sequence shown here is derived from an EMBL/GenBank/DDBJ whole genome shotgun (WGS) entry which is preliminary data.</text>
</comment>
<sequence length="280" mass="30879">MRSWAGSRASSLLPVCPPPLRRRNHRGRSPLLRRRMHRSRPVGADSVRDLPARPAHGESGAGRVREQARSYRYATAVTAAEPSRTESAPTPPDASEPTRRSGLCPRSAGKAGACRGMRSWAGSRASSLLPVCPPPLRRRNHRGRSPLLRRRMHRSRPVGADSARDLPARPAHGESSAGRVREQARSYRYAHRHYGGGTIADGVRSYAGRKAWVFPGEDEFLRAGFRGQGPLLREQHRRPVSIGVPALALVLVLVLVLVLAPGDFQRNTKALRSAPFRRPR</sequence>
<feature type="region of interest" description="Disordered" evidence="1">
    <location>
        <begin position="1"/>
        <end position="183"/>
    </location>
</feature>
<feature type="compositionally biased region" description="Basic residues" evidence="1">
    <location>
        <begin position="136"/>
        <end position="156"/>
    </location>
</feature>
<keyword evidence="2" id="KW-0472">Membrane</keyword>